<evidence type="ECO:0000256" key="4">
    <source>
        <dbReference type="ARBA" id="ARBA00023002"/>
    </source>
</evidence>
<dbReference type="Gene3D" id="3.40.50.10380">
    <property type="entry name" value="Malic enzyme, N-terminal domain"/>
    <property type="match status" value="1"/>
</dbReference>
<dbReference type="SUPFAM" id="SSF53223">
    <property type="entry name" value="Aminoacid dehydrogenase-like, N-terminal domain"/>
    <property type="match status" value="1"/>
</dbReference>
<evidence type="ECO:0000256" key="6">
    <source>
        <dbReference type="PIRSR" id="PIRSR000106-2"/>
    </source>
</evidence>
<protein>
    <submittedName>
        <fullName evidence="10">Malate dehydrogenase</fullName>
    </submittedName>
</protein>
<comment type="caution">
    <text evidence="10">The sequence shown here is derived from an EMBL/GenBank/DDBJ whole genome shotgun (WGS) entry which is preliminary data.</text>
</comment>
<dbReference type="Pfam" id="PF00390">
    <property type="entry name" value="malic"/>
    <property type="match status" value="1"/>
</dbReference>
<dbReference type="InterPro" id="IPR012301">
    <property type="entry name" value="Malic_N_dom"/>
</dbReference>
<dbReference type="GO" id="GO:0051287">
    <property type="term" value="F:NAD binding"/>
    <property type="evidence" value="ECO:0007669"/>
    <property type="project" value="InterPro"/>
</dbReference>
<dbReference type="PIRSF" id="PIRSF000106">
    <property type="entry name" value="ME"/>
    <property type="match status" value="1"/>
</dbReference>
<dbReference type="GO" id="GO:0004470">
    <property type="term" value="F:malic enzyme activity"/>
    <property type="evidence" value="ECO:0007669"/>
    <property type="project" value="InterPro"/>
</dbReference>
<keyword evidence="11" id="KW-1185">Reference proteome</keyword>
<feature type="active site" description="Proton acceptor" evidence="5">
    <location>
        <position position="92"/>
    </location>
</feature>
<feature type="binding site" evidence="6">
    <location>
        <position position="287"/>
    </location>
    <ligand>
        <name>(S)-malate</name>
        <dbReference type="ChEBI" id="CHEBI:15589"/>
    </ligand>
</feature>
<dbReference type="InterPro" id="IPR037062">
    <property type="entry name" value="Malic_N_dom_sf"/>
</dbReference>
<dbReference type="AlphaFoldDB" id="A0A1E5GPP3"/>
<dbReference type="OrthoDB" id="9805787at2"/>
<gene>
    <name evidence="10" type="ORF">BCR25_19295</name>
</gene>
<comment type="similarity">
    <text evidence="2">Belongs to the malic enzymes family.</text>
</comment>
<dbReference type="PANTHER" id="PTHR43237:SF4">
    <property type="entry name" value="NADP-DEPENDENT MALIC ENZYME"/>
    <property type="match status" value="1"/>
</dbReference>
<dbReference type="SMART" id="SM01274">
    <property type="entry name" value="malic"/>
    <property type="match status" value="1"/>
</dbReference>
<feature type="binding site" evidence="6">
    <location>
        <position position="317"/>
    </location>
    <ligand>
        <name>(S)-malate</name>
        <dbReference type="ChEBI" id="CHEBI:15589"/>
    </ligand>
</feature>
<name>A0A1E5GPP3_9ENTE</name>
<accession>A0A1E5GPP3</accession>
<dbReference type="SMART" id="SM00919">
    <property type="entry name" value="Malic_M"/>
    <property type="match status" value="1"/>
</dbReference>
<keyword evidence="3 7" id="KW-0479">Metal-binding</keyword>
<dbReference type="CDD" id="cd05311">
    <property type="entry name" value="NAD_bind_2_malic_enz"/>
    <property type="match status" value="1"/>
</dbReference>
<dbReference type="GO" id="GO:0046872">
    <property type="term" value="F:metal ion binding"/>
    <property type="evidence" value="ECO:0007669"/>
    <property type="project" value="UniProtKB-KW"/>
</dbReference>
<evidence type="ECO:0000256" key="1">
    <source>
        <dbReference type="ARBA" id="ARBA00001936"/>
    </source>
</evidence>
<feature type="domain" description="Malic enzyme N-terminal" evidence="9">
    <location>
        <begin position="16"/>
        <end position="149"/>
    </location>
</feature>
<dbReference type="Pfam" id="PF03949">
    <property type="entry name" value="Malic_M"/>
    <property type="match status" value="1"/>
</dbReference>
<evidence type="ECO:0000313" key="11">
    <source>
        <dbReference type="Proteomes" id="UP000095094"/>
    </source>
</evidence>
<feature type="binding site" evidence="7">
    <location>
        <position position="160"/>
    </location>
    <ligand>
        <name>a divalent metal cation</name>
        <dbReference type="ChEBI" id="CHEBI:60240"/>
    </ligand>
</feature>
<dbReference type="InterPro" id="IPR051674">
    <property type="entry name" value="Malate_Decarboxylase"/>
</dbReference>
<proteinExistence type="inferred from homology"/>
<feature type="binding site" evidence="7">
    <location>
        <position position="135"/>
    </location>
    <ligand>
        <name>a divalent metal cation</name>
        <dbReference type="ChEBI" id="CHEBI:60240"/>
    </ligand>
</feature>
<evidence type="ECO:0000256" key="2">
    <source>
        <dbReference type="ARBA" id="ARBA00008785"/>
    </source>
</evidence>
<dbReference type="GO" id="GO:0016616">
    <property type="term" value="F:oxidoreductase activity, acting on the CH-OH group of donors, NAD or NADP as acceptor"/>
    <property type="evidence" value="ECO:0007669"/>
    <property type="project" value="InterPro"/>
</dbReference>
<evidence type="ECO:0000256" key="5">
    <source>
        <dbReference type="PIRSR" id="PIRSR000106-1"/>
    </source>
</evidence>
<keyword evidence="4" id="KW-0560">Oxidoreductase</keyword>
<evidence type="ECO:0000313" key="10">
    <source>
        <dbReference type="EMBL" id="OEG14555.1"/>
    </source>
</evidence>
<dbReference type="SUPFAM" id="SSF51735">
    <property type="entry name" value="NAD(P)-binding Rossmann-fold domains"/>
    <property type="match status" value="1"/>
</dbReference>
<sequence>MTDIYEKALKAHEQWRGKIDIHSKVEVNTKEDLSLAYTPGVAEPCRKIHETPNKIYDYTWKGNTVAVVTDGTAVLGLGDIGPKAALPVMEGKALLFKEFADIDAIPICLDTKDPKEIIQIIKAMAPTFGGINLEDISAPRCVEIERALIEELDIPVFHDDQHGTAIVTIAALINALKIVHKKVDEIKVVVSGTGAAGSAIIKMLHHFGVKHMIAFNIDGALSKKSARSLDFLEKEIADITNAEDFQGTMAEALVGADVFIGVSAPKLVSKEMVASMNKGAIVFPMANPESEIDYQDAIDAGAAVVGTGRSDHPNQINNVLAFPGLFKGAFVAGATKITENMKLAAAQAIAEIIPESELTSEYIIPSPFNQDLVEIIIQKVAEAAVTDGVIRQ</sequence>
<reference evidence="11" key="1">
    <citation type="submission" date="2016-09" db="EMBL/GenBank/DDBJ databases">
        <authorList>
            <person name="Gulvik C.A."/>
        </authorList>
    </citation>
    <scope>NUCLEOTIDE SEQUENCE [LARGE SCALE GENOMIC DNA]</scope>
    <source>
        <strain evidence="11">LMG 8895</strain>
    </source>
</reference>
<dbReference type="EMBL" id="MIJY01000022">
    <property type="protein sequence ID" value="OEG14555.1"/>
    <property type="molecule type" value="Genomic_DNA"/>
</dbReference>
<dbReference type="InterPro" id="IPR012302">
    <property type="entry name" value="Malic_NAD-bd"/>
</dbReference>
<dbReference type="Gene3D" id="3.40.50.720">
    <property type="entry name" value="NAD(P)-binding Rossmann-like Domain"/>
    <property type="match status" value="1"/>
</dbReference>
<evidence type="ECO:0000256" key="3">
    <source>
        <dbReference type="ARBA" id="ARBA00022723"/>
    </source>
</evidence>
<dbReference type="PATRIC" id="fig|332950.4.peg.2975"/>
<dbReference type="PANTHER" id="PTHR43237">
    <property type="entry name" value="NADP-DEPENDENT MALIC ENZYME"/>
    <property type="match status" value="1"/>
</dbReference>
<dbReference type="PROSITE" id="PS00331">
    <property type="entry name" value="MALIC_ENZYMES"/>
    <property type="match status" value="1"/>
</dbReference>
<dbReference type="InterPro" id="IPR036291">
    <property type="entry name" value="NAD(P)-bd_dom_sf"/>
</dbReference>
<dbReference type="InterPro" id="IPR046346">
    <property type="entry name" value="Aminoacid_DH-like_N_sf"/>
</dbReference>
<feature type="domain" description="Malic enzyme NAD-binding" evidence="8">
    <location>
        <begin position="161"/>
        <end position="385"/>
    </location>
</feature>
<dbReference type="InterPro" id="IPR045213">
    <property type="entry name" value="Malic_NAD-bd_bact_type"/>
</dbReference>
<dbReference type="InterPro" id="IPR015884">
    <property type="entry name" value="Malic_enzyme_CS"/>
</dbReference>
<dbReference type="FunFam" id="3.40.50.10380:FF:000003">
    <property type="entry name" value="NADP-dependent malic enzyme"/>
    <property type="match status" value="1"/>
</dbReference>
<evidence type="ECO:0000256" key="7">
    <source>
        <dbReference type="PIRSR" id="PIRSR000106-3"/>
    </source>
</evidence>
<feature type="active site" description="Proton donor" evidence="5">
    <location>
        <position position="37"/>
    </location>
</feature>
<dbReference type="Proteomes" id="UP000095094">
    <property type="component" value="Unassembled WGS sequence"/>
</dbReference>
<evidence type="ECO:0000259" key="9">
    <source>
        <dbReference type="SMART" id="SM01274"/>
    </source>
</evidence>
<comment type="cofactor">
    <cofactor evidence="7">
        <name>Mg(2+)</name>
        <dbReference type="ChEBI" id="CHEBI:18420"/>
    </cofactor>
    <cofactor evidence="7">
        <name>Mn(2+)</name>
        <dbReference type="ChEBI" id="CHEBI:29035"/>
    </cofactor>
    <text evidence="7">Divalent metal cations. Prefers magnesium or manganese.</text>
</comment>
<comment type="cofactor">
    <cofactor evidence="1">
        <name>Mn(2+)</name>
        <dbReference type="ChEBI" id="CHEBI:29035"/>
    </cofactor>
</comment>
<dbReference type="InterPro" id="IPR001891">
    <property type="entry name" value="Malic_OxRdtase"/>
</dbReference>
<feature type="binding site" evidence="7">
    <location>
        <position position="134"/>
    </location>
    <ligand>
        <name>a divalent metal cation</name>
        <dbReference type="ChEBI" id="CHEBI:60240"/>
    </ligand>
</feature>
<evidence type="ECO:0000259" key="8">
    <source>
        <dbReference type="SMART" id="SM00919"/>
    </source>
</evidence>
<dbReference type="RefSeq" id="WP_069663539.1">
    <property type="nucleotide sequence ID" value="NZ_JBHUJJ010000001.1"/>
</dbReference>
<organism evidence="10 11">
    <name type="scientific">Enterococcus termitis</name>
    <dbReference type="NCBI Taxonomy" id="332950"/>
    <lineage>
        <taxon>Bacteria</taxon>
        <taxon>Bacillati</taxon>
        <taxon>Bacillota</taxon>
        <taxon>Bacilli</taxon>
        <taxon>Lactobacillales</taxon>
        <taxon>Enterococcaceae</taxon>
        <taxon>Enterococcus</taxon>
    </lineage>
</organism>